<proteinExistence type="predicted"/>
<dbReference type="EMBL" id="LR797089">
    <property type="protein sequence ID" value="CAB4186054.1"/>
    <property type="molecule type" value="Genomic_DNA"/>
</dbReference>
<organism evidence="1">
    <name type="scientific">uncultured Caudovirales phage</name>
    <dbReference type="NCBI Taxonomy" id="2100421"/>
    <lineage>
        <taxon>Viruses</taxon>
        <taxon>Duplodnaviria</taxon>
        <taxon>Heunggongvirae</taxon>
        <taxon>Uroviricota</taxon>
        <taxon>Caudoviricetes</taxon>
        <taxon>Peduoviridae</taxon>
        <taxon>Maltschvirus</taxon>
        <taxon>Maltschvirus maltsch</taxon>
    </lineage>
</organism>
<sequence>MAIFLQNNVGVKINSVDLSDHITSVTLTQNFDELEVTALGDSSHKFVKGLEASTLTLNFLNDFAAASVQATLQSAYGTTVTAVLIPVKGTAVSATNPLYTVSIIVNNLTPLNGAVGDISNSSMSFTCNSTVVQTTSGSF</sequence>
<name>A0A6J5R389_9CAUD</name>
<gene>
    <name evidence="1" type="ORF">UFOVP1142_10</name>
</gene>
<reference evidence="1" key="1">
    <citation type="submission" date="2020-05" db="EMBL/GenBank/DDBJ databases">
        <authorList>
            <person name="Chiriac C."/>
            <person name="Salcher M."/>
            <person name="Ghai R."/>
            <person name="Kavagutti S V."/>
        </authorList>
    </citation>
    <scope>NUCLEOTIDE SEQUENCE</scope>
</reference>
<protein>
    <submittedName>
        <fullName evidence="1">Uncharacterized protein</fullName>
    </submittedName>
</protein>
<accession>A0A6J5R389</accession>
<evidence type="ECO:0000313" key="1">
    <source>
        <dbReference type="EMBL" id="CAB4186054.1"/>
    </source>
</evidence>